<dbReference type="STRING" id="156978.CIMIT_11715"/>
<protein>
    <recommendedName>
        <fullName evidence="2">VOC domain-containing protein</fullName>
    </recommendedName>
</protein>
<dbReference type="EMBL" id="CP009211">
    <property type="protein sequence ID" value="AIJ34454.1"/>
    <property type="molecule type" value="Genomic_DNA"/>
</dbReference>
<dbReference type="eggNOG" id="COG0346">
    <property type="taxonomic scope" value="Bacteria"/>
</dbReference>
<feature type="region of interest" description="Disordered" evidence="1">
    <location>
        <begin position="58"/>
        <end position="81"/>
    </location>
</feature>
<name>A0A076NJ10_9CORY</name>
<dbReference type="AlphaFoldDB" id="A0A076NJ10"/>
<evidence type="ECO:0000313" key="6">
    <source>
        <dbReference type="Proteomes" id="UP000215374"/>
    </source>
</evidence>
<dbReference type="PROSITE" id="PS51819">
    <property type="entry name" value="VOC"/>
    <property type="match status" value="1"/>
</dbReference>
<dbReference type="EMBL" id="LT906467">
    <property type="protein sequence ID" value="SNV87391.1"/>
    <property type="molecule type" value="Genomic_DNA"/>
</dbReference>
<reference evidence="4 6" key="2">
    <citation type="submission" date="2017-06" db="EMBL/GenBank/DDBJ databases">
        <authorList>
            <consortium name="Pathogen Informatics"/>
        </authorList>
    </citation>
    <scope>NUCLEOTIDE SEQUENCE [LARGE SCALE GENOMIC DNA]</scope>
    <source>
        <strain evidence="4 6">NCTC13015</strain>
    </source>
</reference>
<dbReference type="Gene3D" id="3.10.180.10">
    <property type="entry name" value="2,3-Dihydroxybiphenyl 1,2-Dioxygenase, domain 1"/>
    <property type="match status" value="2"/>
</dbReference>
<evidence type="ECO:0000259" key="2">
    <source>
        <dbReference type="PROSITE" id="PS51819"/>
    </source>
</evidence>
<evidence type="ECO:0000313" key="4">
    <source>
        <dbReference type="EMBL" id="SNV87391.1"/>
    </source>
</evidence>
<organism evidence="3 5">
    <name type="scientific">Corynebacterium imitans</name>
    <dbReference type="NCBI Taxonomy" id="156978"/>
    <lineage>
        <taxon>Bacteria</taxon>
        <taxon>Bacillati</taxon>
        <taxon>Actinomycetota</taxon>
        <taxon>Actinomycetes</taxon>
        <taxon>Mycobacteriales</taxon>
        <taxon>Corynebacteriaceae</taxon>
        <taxon>Corynebacterium</taxon>
    </lineage>
</organism>
<gene>
    <name evidence="3" type="ORF">CIMIT_11715</name>
    <name evidence="4" type="ORF">SAMEA4535761_02401</name>
</gene>
<feature type="compositionally biased region" description="Polar residues" evidence="1">
    <location>
        <begin position="58"/>
        <end position="69"/>
    </location>
</feature>
<dbReference type="HOGENOM" id="CLU_859734_0_0_11"/>
<dbReference type="Proteomes" id="UP000215374">
    <property type="component" value="Chromosome 1"/>
</dbReference>
<evidence type="ECO:0000256" key="1">
    <source>
        <dbReference type="SAM" id="MobiDB-lite"/>
    </source>
</evidence>
<dbReference type="InterPro" id="IPR029068">
    <property type="entry name" value="Glyas_Bleomycin-R_OHBP_Dase"/>
</dbReference>
<feature type="domain" description="VOC" evidence="2">
    <location>
        <begin position="185"/>
        <end position="334"/>
    </location>
</feature>
<reference evidence="3 5" key="1">
    <citation type="submission" date="2014-08" db="EMBL/GenBank/DDBJ databases">
        <title>Complete genome sequence of Corynebacterium imitans DSM 44264, isolated from a five-month-old boy with suspected pharyngeal diphtheria.</title>
        <authorList>
            <person name="Mollmann S."/>
            <person name="Albersmeier A."/>
            <person name="Ruckert C."/>
            <person name="Tauch A."/>
        </authorList>
    </citation>
    <scope>NUCLEOTIDE SEQUENCE [LARGE SCALE GENOMIC DNA]</scope>
    <source>
        <strain evidence="3 5">DSM 44264</strain>
    </source>
</reference>
<dbReference type="RefSeq" id="WP_038593220.1">
    <property type="nucleotide sequence ID" value="NZ_CP009211.1"/>
</dbReference>
<dbReference type="InterPro" id="IPR037523">
    <property type="entry name" value="VOC_core"/>
</dbReference>
<dbReference type="KEGG" id="cii:CIMIT_11715"/>
<evidence type="ECO:0000313" key="5">
    <source>
        <dbReference type="Proteomes" id="UP000028780"/>
    </source>
</evidence>
<dbReference type="Proteomes" id="UP000028780">
    <property type="component" value="Chromosome"/>
</dbReference>
<keyword evidence="5" id="KW-1185">Reference proteome</keyword>
<accession>A0A076NJ10</accession>
<dbReference type="SUPFAM" id="SSF54593">
    <property type="entry name" value="Glyoxalase/Bleomycin resistance protein/Dihydroxybiphenyl dioxygenase"/>
    <property type="match status" value="2"/>
</dbReference>
<evidence type="ECO:0000313" key="3">
    <source>
        <dbReference type="EMBL" id="AIJ34454.1"/>
    </source>
</evidence>
<dbReference type="OrthoDB" id="4578369at2"/>
<sequence length="355" mass="39465">MTAQIETTNLLRIGVVVYDLDAKMKEYSRIYGISDWDTAEHAPTDAVAHGRRLATTPGTWRSAVGTTPAVNGEQGPGGRPASSLTFELVEPTGGESPFNEFLRTKREGIAFLQVRSTAADEAAVAKHFESLGYDVAYTATVDRTTRTFYDTREKLGGFLVEMLPASAEDPAEVSTDTRPTQPVQGMYHFGVLVHDVMAALPHYRDVFGIQRYEMKTWETGFGRLDKPYYRGKDGDTGYFTAQGTAGDFGFEIISVNHGDCHYNREFFDERGPGIHHYFAWMTTEDADWDEVVRSMTEAGHPLCMGSGLRGGAAEFGYFDTFEALGGYLIEIVIRREPPKPEFAAPDWVVDFEELV</sequence>
<proteinExistence type="predicted"/>